<name>A0A2H0DWR0_9BACT</name>
<comment type="caution">
    <text evidence="3">The sequence shown here is derived from an EMBL/GenBank/DDBJ whole genome shotgun (WGS) entry which is preliminary data.</text>
</comment>
<keyword evidence="1" id="KW-1133">Transmembrane helix</keyword>
<evidence type="ECO:0000313" key="3">
    <source>
        <dbReference type="EMBL" id="PIP86615.1"/>
    </source>
</evidence>
<feature type="chain" id="PRO_5013715386" description="Conjugal transfer protein TrbC" evidence="2">
    <location>
        <begin position="24"/>
        <end position="127"/>
    </location>
</feature>
<reference evidence="3 4" key="1">
    <citation type="submission" date="2017-09" db="EMBL/GenBank/DDBJ databases">
        <title>Depth-based differentiation of microbial function through sediment-hosted aquifers and enrichment of novel symbionts in the deep terrestrial subsurface.</title>
        <authorList>
            <person name="Probst A.J."/>
            <person name="Ladd B."/>
            <person name="Jarett J.K."/>
            <person name="Geller-Mcgrath D.E."/>
            <person name="Sieber C.M."/>
            <person name="Emerson J.B."/>
            <person name="Anantharaman K."/>
            <person name="Thomas B.C."/>
            <person name="Malmstrom R."/>
            <person name="Stieglmeier M."/>
            <person name="Klingl A."/>
            <person name="Woyke T."/>
            <person name="Ryan C.M."/>
            <person name="Banfield J.F."/>
        </authorList>
    </citation>
    <scope>NUCLEOTIDE SEQUENCE [LARGE SCALE GENOMIC DNA]</scope>
    <source>
        <strain evidence="3">CG22_combo_CG10-13_8_21_14_all_43_18</strain>
    </source>
</reference>
<feature type="transmembrane region" description="Helical" evidence="1">
    <location>
        <begin position="78"/>
        <end position="95"/>
    </location>
</feature>
<keyword evidence="1" id="KW-0472">Membrane</keyword>
<dbReference type="Proteomes" id="UP000231276">
    <property type="component" value="Unassembled WGS sequence"/>
</dbReference>
<accession>A0A2H0DWR0</accession>
<evidence type="ECO:0000313" key="4">
    <source>
        <dbReference type="Proteomes" id="UP000231276"/>
    </source>
</evidence>
<gene>
    <name evidence="3" type="ORF">COW82_01170</name>
</gene>
<dbReference type="AlphaFoldDB" id="A0A2H0DWR0"/>
<feature type="transmembrane region" description="Helical" evidence="1">
    <location>
        <begin position="31"/>
        <end position="58"/>
    </location>
</feature>
<evidence type="ECO:0000256" key="2">
    <source>
        <dbReference type="SAM" id="SignalP"/>
    </source>
</evidence>
<protein>
    <recommendedName>
        <fullName evidence="5">Conjugal transfer protein TrbC</fullName>
    </recommendedName>
</protein>
<dbReference type="InterPro" id="IPR043993">
    <property type="entry name" value="T4SS_pilin"/>
</dbReference>
<dbReference type="EMBL" id="PCTS01000015">
    <property type="protein sequence ID" value="PIP86615.1"/>
    <property type="molecule type" value="Genomic_DNA"/>
</dbReference>
<organism evidence="3 4">
    <name type="scientific">Candidatus Campbellbacteria bacterium CG22_combo_CG10-13_8_21_14_all_43_18</name>
    <dbReference type="NCBI Taxonomy" id="1974530"/>
    <lineage>
        <taxon>Bacteria</taxon>
        <taxon>Candidatus Campbelliibacteriota</taxon>
    </lineage>
</organism>
<proteinExistence type="predicted"/>
<feature type="signal peptide" evidence="2">
    <location>
        <begin position="1"/>
        <end position="23"/>
    </location>
</feature>
<sequence length="127" mass="13707">MRRKNKLAFLSVFMLLSPVFAFAQQSGIEGIILTISRIITTLIPIVVAAALLFFLWGLALYIQNTGSGSEAEGARQKMFWGIIALFVMVSVWGIVKIIQQTFVPNASTSAGAVDKLIPPDIPGRGGI</sequence>
<evidence type="ECO:0000256" key="1">
    <source>
        <dbReference type="SAM" id="Phobius"/>
    </source>
</evidence>
<keyword evidence="2" id="KW-0732">Signal</keyword>
<dbReference type="Pfam" id="PF18895">
    <property type="entry name" value="T4SS_pilin"/>
    <property type="match status" value="1"/>
</dbReference>
<evidence type="ECO:0008006" key="5">
    <source>
        <dbReference type="Google" id="ProtNLM"/>
    </source>
</evidence>
<keyword evidence="1" id="KW-0812">Transmembrane</keyword>